<evidence type="ECO:0000313" key="3">
    <source>
        <dbReference type="Proteomes" id="UP000185511"/>
    </source>
</evidence>
<feature type="transmembrane region" description="Helical" evidence="1">
    <location>
        <begin position="49"/>
        <end position="67"/>
    </location>
</feature>
<reference evidence="3" key="1">
    <citation type="submission" date="2016-06" db="EMBL/GenBank/DDBJ databases">
        <title>Complete genome sequence of Actinoalloteichus fjordicus DSM 46855 (=ADI127-17), type strain of the new species Actinoalloteichus fjordicus.</title>
        <authorList>
            <person name="Ruckert C."/>
            <person name="Nouioui I."/>
            <person name="Willmese J."/>
            <person name="van Wezel G."/>
            <person name="Klenk H.-P."/>
            <person name="Kalinowski J."/>
            <person name="Zotchev S.B."/>
        </authorList>
    </citation>
    <scope>NUCLEOTIDE SEQUENCE [LARGE SCALE GENOMIC DNA]</scope>
    <source>
        <strain evidence="3">ADI127-7</strain>
    </source>
</reference>
<dbReference type="RefSeq" id="WP_075741474.1">
    <property type="nucleotide sequence ID" value="NZ_CP016076.1"/>
</dbReference>
<name>A0AAC9PT83_9PSEU</name>
<keyword evidence="1" id="KW-0812">Transmembrane</keyword>
<keyword evidence="3" id="KW-1185">Reference proteome</keyword>
<dbReference type="NCBIfam" id="NF033634">
    <property type="entry name" value="SLATT_1"/>
    <property type="match status" value="1"/>
</dbReference>
<feature type="transmembrane region" description="Helical" evidence="1">
    <location>
        <begin position="79"/>
        <end position="96"/>
    </location>
</feature>
<dbReference type="InterPro" id="IPR025325">
    <property type="entry name" value="DUF4231"/>
</dbReference>
<dbReference type="KEGG" id="acad:UA74_18935"/>
<dbReference type="EMBL" id="CP016076">
    <property type="protein sequence ID" value="APU15815.1"/>
    <property type="molecule type" value="Genomic_DNA"/>
</dbReference>
<dbReference type="Pfam" id="PF14015">
    <property type="entry name" value="DUF4231"/>
    <property type="match status" value="1"/>
</dbReference>
<evidence type="ECO:0000256" key="1">
    <source>
        <dbReference type="SAM" id="Phobius"/>
    </source>
</evidence>
<keyword evidence="1" id="KW-0472">Membrane</keyword>
<organism evidence="2 3">
    <name type="scientific">Actinoalloteichus fjordicus</name>
    <dbReference type="NCBI Taxonomy" id="1612552"/>
    <lineage>
        <taxon>Bacteria</taxon>
        <taxon>Bacillati</taxon>
        <taxon>Actinomycetota</taxon>
        <taxon>Actinomycetes</taxon>
        <taxon>Pseudonocardiales</taxon>
        <taxon>Pseudonocardiaceae</taxon>
        <taxon>Actinoalloteichus</taxon>
    </lineage>
</organism>
<proteinExistence type="predicted"/>
<evidence type="ECO:0000313" key="2">
    <source>
        <dbReference type="EMBL" id="APU15815.1"/>
    </source>
</evidence>
<protein>
    <submittedName>
        <fullName evidence="2">DUF4231 family protein</fullName>
    </submittedName>
</protein>
<gene>
    <name evidence="2" type="ORF">UA74_18935</name>
</gene>
<accession>A0AAC9PT83</accession>
<sequence>MTERLVDRGSRSPDPADSIPTVDVHGLAEAHVSRLRARYDWRARWHRRFFRLGGLLIILASAALPLLTTLDYENKDFVLSATGVVIAVLTGLQTFYRWDKSWATLRAAESSLTELRWEWRLRQEEAKGLTGDDADRHRREATERMLAGVREVRLRESEDYFAELRFPSARAR</sequence>
<dbReference type="AlphaFoldDB" id="A0AAC9PT83"/>
<dbReference type="Proteomes" id="UP000185511">
    <property type="component" value="Chromosome"/>
</dbReference>
<keyword evidence="1" id="KW-1133">Transmembrane helix</keyword>